<evidence type="ECO:0000313" key="7">
    <source>
        <dbReference type="EMBL" id="RHE91015.1"/>
    </source>
</evidence>
<evidence type="ECO:0000259" key="4">
    <source>
        <dbReference type="Pfam" id="PF00703"/>
    </source>
</evidence>
<dbReference type="InterPro" id="IPR017853">
    <property type="entry name" value="GH"/>
</dbReference>
<evidence type="ECO:0000259" key="5">
    <source>
        <dbReference type="Pfam" id="PF02836"/>
    </source>
</evidence>
<feature type="domain" description="Glycoside hydrolase family 2 immunoglobulin-like beta-sandwich" evidence="4">
    <location>
        <begin position="179"/>
        <end position="281"/>
    </location>
</feature>
<comment type="similarity">
    <text evidence="1">Belongs to the glycosyl hydrolase 2 family.</text>
</comment>
<dbReference type="InterPro" id="IPR036156">
    <property type="entry name" value="Beta-gal/glucu_dom_sf"/>
</dbReference>
<evidence type="ECO:0008006" key="9">
    <source>
        <dbReference type="Google" id="ProtNLM"/>
    </source>
</evidence>
<dbReference type="InterPro" id="IPR051913">
    <property type="entry name" value="GH2_Domain-Containing"/>
</dbReference>
<dbReference type="Gene3D" id="2.60.120.260">
    <property type="entry name" value="Galactose-binding domain-like"/>
    <property type="match status" value="1"/>
</dbReference>
<evidence type="ECO:0000256" key="3">
    <source>
        <dbReference type="ARBA" id="ARBA00023295"/>
    </source>
</evidence>
<evidence type="ECO:0000313" key="8">
    <source>
        <dbReference type="Proteomes" id="UP000285650"/>
    </source>
</evidence>
<evidence type="ECO:0000259" key="6">
    <source>
        <dbReference type="Pfam" id="PF02837"/>
    </source>
</evidence>
<keyword evidence="3" id="KW-0326">Glycosidase</keyword>
<dbReference type="InterPro" id="IPR008979">
    <property type="entry name" value="Galactose-bd-like_sf"/>
</dbReference>
<dbReference type="GO" id="GO:0005975">
    <property type="term" value="P:carbohydrate metabolic process"/>
    <property type="evidence" value="ECO:0007669"/>
    <property type="project" value="InterPro"/>
</dbReference>
<dbReference type="InterPro" id="IPR006102">
    <property type="entry name" value="Ig-like_GH2"/>
</dbReference>
<keyword evidence="2" id="KW-0378">Hydrolase</keyword>
<dbReference type="SUPFAM" id="SSF51445">
    <property type="entry name" value="(Trans)glycosidases"/>
    <property type="match status" value="1"/>
</dbReference>
<evidence type="ECO:0000256" key="2">
    <source>
        <dbReference type="ARBA" id="ARBA00022801"/>
    </source>
</evidence>
<evidence type="ECO:0000256" key="1">
    <source>
        <dbReference type="ARBA" id="ARBA00007401"/>
    </source>
</evidence>
<feature type="domain" description="Glycoside hydrolase family 2 catalytic" evidence="5">
    <location>
        <begin position="284"/>
        <end position="527"/>
    </location>
</feature>
<dbReference type="InterPro" id="IPR013783">
    <property type="entry name" value="Ig-like_fold"/>
</dbReference>
<sequence length="669" mass="76702">MNKTVFFLIMSLLCIDADAQQALSLDGGWNFWIPTDSTTAALPTYAKSPVQVTVPHTYNLMDGLENYAGRAFYNRELPLTEDMKGKNLWIHFDGVYHDAIVFINGVKAGEHLYAGYTPFAVDITPYIVWGGKNIVTVQCDNSFSSNNLPWKRKFDWNNDGGIYRSVSLRITGHYTLRYVHVTPRINLSDSTATAKFTVRFRSSAPFKADFSIRITENRSGRIVFDGRKILQQKKDSTFICEVPCGKVQLWHFDNPHLYTFDVKIWHKNTVSDSKRERFGFRTFTIKGHNFCLNGEPVRLPGIEDMPGSNPAYGAAEPRSYMEKSVRMMKDLNCTFSRFHWAQDDYRLQLMDSLGILVQEELSWWQGPSRQLTPELQQTARRQLDELIEAHYNHPCIWGWGVSNEVSDNQAEILRLANHIRSMDSTRIIDAVSNSLYTQLSNDPSLSLDLPTWNEYVGTWHANDRSQLAGFFLDVEKALDGRPVLIAEAGLCEPAFTGGDARRVDEMIYHITEWKRHPFVCGYIYFCLEDYRTQMGEEGRGRHRIRRHGVCTKELQPKSSYHILRQLMCPIEVILLKPANAKVNKGSIANLYETDDANRAAEVTLQVKNDIPTYTLRNYRIEYERTDGTTVSIPLLTLIPGRKYTLMLTDINASFSFYVKRSDGSIVLQY</sequence>
<protein>
    <recommendedName>
        <fullName evidence="9">Beta-galactosidase</fullName>
    </recommendedName>
</protein>
<organism evidence="7 8">
    <name type="scientific">Bacteroides intestinalis</name>
    <dbReference type="NCBI Taxonomy" id="329854"/>
    <lineage>
        <taxon>Bacteria</taxon>
        <taxon>Pseudomonadati</taxon>
        <taxon>Bacteroidota</taxon>
        <taxon>Bacteroidia</taxon>
        <taxon>Bacteroidales</taxon>
        <taxon>Bacteroidaceae</taxon>
        <taxon>Bacteroides</taxon>
    </lineage>
</organism>
<dbReference type="InterPro" id="IPR006103">
    <property type="entry name" value="Glyco_hydro_2_cat"/>
</dbReference>
<dbReference type="Proteomes" id="UP000285650">
    <property type="component" value="Unassembled WGS sequence"/>
</dbReference>
<dbReference type="Pfam" id="PF02836">
    <property type="entry name" value="Glyco_hydro_2_C"/>
    <property type="match status" value="1"/>
</dbReference>
<dbReference type="PANTHER" id="PTHR42732:SF1">
    <property type="entry name" value="BETA-MANNOSIDASE"/>
    <property type="match status" value="1"/>
</dbReference>
<dbReference type="RefSeq" id="WP_118222345.1">
    <property type="nucleotide sequence ID" value="NZ_JADNIJ010000009.1"/>
</dbReference>
<name>A0A414L8Z0_9BACE</name>
<dbReference type="Pfam" id="PF00703">
    <property type="entry name" value="Glyco_hydro_2"/>
    <property type="match status" value="1"/>
</dbReference>
<dbReference type="GO" id="GO:0004553">
    <property type="term" value="F:hydrolase activity, hydrolyzing O-glycosyl compounds"/>
    <property type="evidence" value="ECO:0007669"/>
    <property type="project" value="InterPro"/>
</dbReference>
<gene>
    <name evidence="7" type="ORF">DW712_12950</name>
</gene>
<comment type="caution">
    <text evidence="7">The sequence shown here is derived from an EMBL/GenBank/DDBJ whole genome shotgun (WGS) entry which is preliminary data.</text>
</comment>
<dbReference type="Gene3D" id="3.20.20.80">
    <property type="entry name" value="Glycosidases"/>
    <property type="match status" value="1"/>
</dbReference>
<dbReference type="Gene3D" id="2.60.40.10">
    <property type="entry name" value="Immunoglobulins"/>
    <property type="match status" value="1"/>
</dbReference>
<dbReference type="SUPFAM" id="SSF49785">
    <property type="entry name" value="Galactose-binding domain-like"/>
    <property type="match status" value="1"/>
</dbReference>
<dbReference type="PANTHER" id="PTHR42732">
    <property type="entry name" value="BETA-GALACTOSIDASE"/>
    <property type="match status" value="1"/>
</dbReference>
<dbReference type="EMBL" id="QSKV01000008">
    <property type="protein sequence ID" value="RHE91015.1"/>
    <property type="molecule type" value="Genomic_DNA"/>
</dbReference>
<dbReference type="Pfam" id="PF02837">
    <property type="entry name" value="Glyco_hydro_2_N"/>
    <property type="match status" value="1"/>
</dbReference>
<reference evidence="7 8" key="1">
    <citation type="submission" date="2018-08" db="EMBL/GenBank/DDBJ databases">
        <title>A genome reference for cultivated species of the human gut microbiota.</title>
        <authorList>
            <person name="Zou Y."/>
            <person name="Xue W."/>
            <person name="Luo G."/>
        </authorList>
    </citation>
    <scope>NUCLEOTIDE SEQUENCE [LARGE SCALE GENOMIC DNA]</scope>
    <source>
        <strain evidence="7 8">AM27-17</strain>
    </source>
</reference>
<proteinExistence type="inferred from homology"/>
<feature type="domain" description="Glycosyl hydrolases family 2 sugar binding" evidence="6">
    <location>
        <begin position="51"/>
        <end position="168"/>
    </location>
</feature>
<accession>A0A414L8Z0</accession>
<dbReference type="SUPFAM" id="SSF49303">
    <property type="entry name" value="beta-Galactosidase/glucuronidase domain"/>
    <property type="match status" value="1"/>
</dbReference>
<dbReference type="AlphaFoldDB" id="A0A414L8Z0"/>
<dbReference type="InterPro" id="IPR006104">
    <property type="entry name" value="Glyco_hydro_2_N"/>
</dbReference>